<dbReference type="InterPro" id="IPR050789">
    <property type="entry name" value="Diverse_Enzym_Activities"/>
</dbReference>
<sequence length="629" mass="68231">MTLNSSSSNDVIIATSNKTYRGLGGDDTYIITKFVQNNAKINIVDTEGQNTIQLVEGLTIFSTTFASNAVSLELTNGAVITINGTDNFSFDLGGNITKATIAMSVDFPSFADSFGVLNLPEKGILQGKSGIEVSSQNLIEASSDNFSWKLNSPESSGFRSEDVNALMNYLKTPSLSTQAAILIKGNNIIAEYYSDGFDNKSMATSWSVAKSFASTVVGVANDEGYILSVNDPITNYIPQWENTEKDTISLKQLLGMRSGMVDSVVSVYYSSDMVSQSLGRSITNEPGSVFSYSNEDSMLLGHIVENATGMKFQDYADSRLFDPLGINQTWWTDQAGNTLTYAGLDMTPREFARFGLMVAQEGRWQGQQIVSSSWLDMATQTYDDIANYGFQWWTSNTYPFFQALGLDGQYIYVWPDADIVLVRFTFYEHIGEGSTVRVVRGDDNDISYHSTTSGNANGSILASLFNDAGKETQNEEKDSHEIIVPTGKSTYRGLEGNDTYIISKAINSNAVINIVDTEGENTVQLVDGLTISSSKFASNAVSLSLSNGASITISGADKFSFDIGGNATTAIEVIEKDFLSFAKMFGVEDLPESGTLSGSTNQTVLERNLTDSPVSFAEFDIVIVSSDFG</sequence>
<proteinExistence type="predicted"/>
<dbReference type="PANTHER" id="PTHR43283:SF7">
    <property type="entry name" value="BETA-LACTAMASE-RELATED DOMAIN-CONTAINING PROTEIN"/>
    <property type="match status" value="1"/>
</dbReference>
<dbReference type="InterPro" id="IPR012338">
    <property type="entry name" value="Beta-lactam/transpept-like"/>
</dbReference>
<evidence type="ECO:0000259" key="1">
    <source>
        <dbReference type="Pfam" id="PF00144"/>
    </source>
</evidence>
<evidence type="ECO:0000313" key="2">
    <source>
        <dbReference type="EMBL" id="SVA76120.1"/>
    </source>
</evidence>
<organism evidence="2">
    <name type="scientific">marine metagenome</name>
    <dbReference type="NCBI Taxonomy" id="408172"/>
    <lineage>
        <taxon>unclassified sequences</taxon>
        <taxon>metagenomes</taxon>
        <taxon>ecological metagenomes</taxon>
    </lineage>
</organism>
<dbReference type="Pfam" id="PF00144">
    <property type="entry name" value="Beta-lactamase"/>
    <property type="match status" value="1"/>
</dbReference>
<dbReference type="Gene3D" id="3.40.710.10">
    <property type="entry name" value="DD-peptidase/beta-lactamase superfamily"/>
    <property type="match status" value="1"/>
</dbReference>
<protein>
    <recommendedName>
        <fullName evidence="1">Beta-lactamase-related domain-containing protein</fullName>
    </recommendedName>
</protein>
<dbReference type="SUPFAM" id="SSF56601">
    <property type="entry name" value="beta-lactamase/transpeptidase-like"/>
    <property type="match status" value="1"/>
</dbReference>
<dbReference type="PANTHER" id="PTHR43283">
    <property type="entry name" value="BETA-LACTAMASE-RELATED"/>
    <property type="match status" value="1"/>
</dbReference>
<dbReference type="EMBL" id="UINC01018181">
    <property type="protein sequence ID" value="SVA76120.1"/>
    <property type="molecule type" value="Genomic_DNA"/>
</dbReference>
<name>A0A381YGR0_9ZZZZ</name>
<gene>
    <name evidence="2" type="ORF">METZ01_LOCUS128974</name>
</gene>
<dbReference type="AlphaFoldDB" id="A0A381YGR0"/>
<accession>A0A381YGR0</accession>
<feature type="domain" description="Beta-lactamase-related" evidence="1">
    <location>
        <begin position="180"/>
        <end position="425"/>
    </location>
</feature>
<reference evidence="2" key="1">
    <citation type="submission" date="2018-05" db="EMBL/GenBank/DDBJ databases">
        <authorList>
            <person name="Lanie J.A."/>
            <person name="Ng W.-L."/>
            <person name="Kazmierczak K.M."/>
            <person name="Andrzejewski T.M."/>
            <person name="Davidsen T.M."/>
            <person name="Wayne K.J."/>
            <person name="Tettelin H."/>
            <person name="Glass J.I."/>
            <person name="Rusch D."/>
            <person name="Podicherti R."/>
            <person name="Tsui H.-C.T."/>
            <person name="Winkler M.E."/>
        </authorList>
    </citation>
    <scope>NUCLEOTIDE SEQUENCE</scope>
</reference>
<dbReference type="InterPro" id="IPR001466">
    <property type="entry name" value="Beta-lactam-related"/>
</dbReference>